<proteinExistence type="predicted"/>
<dbReference type="Pfam" id="PF20122">
    <property type="entry name" value="DUF6512"/>
    <property type="match status" value="1"/>
</dbReference>
<dbReference type="AlphaFoldDB" id="A0A1W2B969"/>
<keyword evidence="1" id="KW-0812">Transmembrane</keyword>
<feature type="transmembrane region" description="Helical" evidence="1">
    <location>
        <begin position="105"/>
        <end position="123"/>
    </location>
</feature>
<dbReference type="RefSeq" id="WP_084234751.1">
    <property type="nucleotide sequence ID" value="NZ_FWXW01000005.1"/>
</dbReference>
<dbReference type="OrthoDB" id="48209at2"/>
<dbReference type="EMBL" id="FWXW01000005">
    <property type="protein sequence ID" value="SMC68898.1"/>
    <property type="molecule type" value="Genomic_DNA"/>
</dbReference>
<dbReference type="Proteomes" id="UP000192790">
    <property type="component" value="Unassembled WGS sequence"/>
</dbReference>
<organism evidence="2 3">
    <name type="scientific">Papillibacter cinnamivorans DSM 12816</name>
    <dbReference type="NCBI Taxonomy" id="1122930"/>
    <lineage>
        <taxon>Bacteria</taxon>
        <taxon>Bacillati</taxon>
        <taxon>Bacillota</taxon>
        <taxon>Clostridia</taxon>
        <taxon>Eubacteriales</taxon>
        <taxon>Oscillospiraceae</taxon>
        <taxon>Papillibacter</taxon>
    </lineage>
</organism>
<sequence length="176" mass="19479">MQKMFRRHCIAFVLAVLAGTGLHFLYTLFPNPVSAVFSPVQESVWEHLKMLYWPYLVAAILLTRNRQLKNAGYWGAHFAAMLVMVLIVVGGFYILSGALGVEGTAVDVALFVIALAVAFYLSYRMYSSEAARDCAGVLCFFVILLGAAIVLFTFLPPALPLFESRAEALGWMTIPY</sequence>
<feature type="transmembrane region" description="Helical" evidence="1">
    <location>
        <begin position="74"/>
        <end position="99"/>
    </location>
</feature>
<evidence type="ECO:0000313" key="3">
    <source>
        <dbReference type="Proteomes" id="UP000192790"/>
    </source>
</evidence>
<protein>
    <submittedName>
        <fullName evidence="2">Uncharacterized protein</fullName>
    </submittedName>
</protein>
<feature type="transmembrane region" description="Helical" evidence="1">
    <location>
        <begin position="135"/>
        <end position="155"/>
    </location>
</feature>
<dbReference type="STRING" id="1122930.SAMN02745168_2073"/>
<name>A0A1W2B969_9FIRM</name>
<dbReference type="InterPro" id="IPR045407">
    <property type="entry name" value="DUF6512"/>
</dbReference>
<gene>
    <name evidence="2" type="ORF">SAMN02745168_2073</name>
</gene>
<keyword evidence="1" id="KW-1133">Transmembrane helix</keyword>
<accession>A0A1W2B969</accession>
<keyword evidence="3" id="KW-1185">Reference proteome</keyword>
<evidence type="ECO:0000313" key="2">
    <source>
        <dbReference type="EMBL" id="SMC68898.1"/>
    </source>
</evidence>
<evidence type="ECO:0000256" key="1">
    <source>
        <dbReference type="SAM" id="Phobius"/>
    </source>
</evidence>
<feature type="transmembrane region" description="Helical" evidence="1">
    <location>
        <begin position="45"/>
        <end position="62"/>
    </location>
</feature>
<reference evidence="2 3" key="1">
    <citation type="submission" date="2017-04" db="EMBL/GenBank/DDBJ databases">
        <authorList>
            <person name="Afonso C.L."/>
            <person name="Miller P.J."/>
            <person name="Scott M.A."/>
            <person name="Spackman E."/>
            <person name="Goraichik I."/>
            <person name="Dimitrov K.M."/>
            <person name="Suarez D.L."/>
            <person name="Swayne D.E."/>
        </authorList>
    </citation>
    <scope>NUCLEOTIDE SEQUENCE [LARGE SCALE GENOMIC DNA]</scope>
    <source>
        <strain evidence="2 3">DSM 12816</strain>
    </source>
</reference>
<keyword evidence="1" id="KW-0472">Membrane</keyword>